<organism evidence="3 4">
    <name type="scientific">Acrobeloides nanus</name>
    <dbReference type="NCBI Taxonomy" id="290746"/>
    <lineage>
        <taxon>Eukaryota</taxon>
        <taxon>Metazoa</taxon>
        <taxon>Ecdysozoa</taxon>
        <taxon>Nematoda</taxon>
        <taxon>Chromadorea</taxon>
        <taxon>Rhabditida</taxon>
        <taxon>Tylenchina</taxon>
        <taxon>Cephalobomorpha</taxon>
        <taxon>Cephaloboidea</taxon>
        <taxon>Cephalobidae</taxon>
        <taxon>Acrobeloides</taxon>
    </lineage>
</organism>
<evidence type="ECO:0000256" key="1">
    <source>
        <dbReference type="SAM" id="SignalP"/>
    </source>
</evidence>
<dbReference type="InterPro" id="IPR001304">
    <property type="entry name" value="C-type_lectin-like"/>
</dbReference>
<evidence type="ECO:0000259" key="2">
    <source>
        <dbReference type="PROSITE" id="PS50041"/>
    </source>
</evidence>
<keyword evidence="1" id="KW-0732">Signal</keyword>
<dbReference type="Pfam" id="PF00059">
    <property type="entry name" value="Lectin_C"/>
    <property type="match status" value="1"/>
</dbReference>
<dbReference type="CDD" id="cd00037">
    <property type="entry name" value="CLECT"/>
    <property type="match status" value="2"/>
</dbReference>
<reference evidence="4" key="1">
    <citation type="submission" date="2022-11" db="UniProtKB">
        <authorList>
            <consortium name="WormBaseParasite"/>
        </authorList>
    </citation>
    <scope>IDENTIFICATION</scope>
</reference>
<name>A0A914BZQ5_9BILA</name>
<dbReference type="PANTHER" id="PTHR22803">
    <property type="entry name" value="MANNOSE, PHOSPHOLIPASE, LECTIN RECEPTOR RELATED"/>
    <property type="match status" value="1"/>
</dbReference>
<proteinExistence type="predicted"/>
<dbReference type="Proteomes" id="UP000887540">
    <property type="component" value="Unplaced"/>
</dbReference>
<protein>
    <submittedName>
        <fullName evidence="4">C-type lectin domain-containing protein</fullName>
    </submittedName>
</protein>
<accession>A0A914BZQ5</accession>
<dbReference type="InterPro" id="IPR016187">
    <property type="entry name" value="CTDL_fold"/>
</dbReference>
<dbReference type="WBParaSite" id="ACRNAN_Path_1386.g5423.t1">
    <property type="protein sequence ID" value="ACRNAN_Path_1386.g5423.t1"/>
    <property type="gene ID" value="ACRNAN_Path_1386.g5423"/>
</dbReference>
<evidence type="ECO:0000313" key="3">
    <source>
        <dbReference type="Proteomes" id="UP000887540"/>
    </source>
</evidence>
<feature type="domain" description="C-type lectin" evidence="2">
    <location>
        <begin position="7"/>
        <end position="70"/>
    </location>
</feature>
<dbReference type="InterPro" id="IPR050111">
    <property type="entry name" value="C-type_lectin/snaclec_domain"/>
</dbReference>
<dbReference type="InterPro" id="IPR016186">
    <property type="entry name" value="C-type_lectin-like/link_sf"/>
</dbReference>
<dbReference type="SMART" id="SM00034">
    <property type="entry name" value="CLECT"/>
    <property type="match status" value="1"/>
</dbReference>
<feature type="domain" description="C-type lectin" evidence="2">
    <location>
        <begin position="105"/>
        <end position="177"/>
    </location>
</feature>
<feature type="signal peptide" evidence="1">
    <location>
        <begin position="1"/>
        <end position="28"/>
    </location>
</feature>
<keyword evidence="3" id="KW-1185">Reference proteome</keyword>
<dbReference type="Gene3D" id="3.10.100.10">
    <property type="entry name" value="Mannose-Binding Protein A, subunit A"/>
    <property type="match status" value="2"/>
</dbReference>
<evidence type="ECO:0000313" key="4">
    <source>
        <dbReference type="WBParaSite" id="ACRNAN_Path_1386.g5423.t1"/>
    </source>
</evidence>
<dbReference type="PROSITE" id="PS50041">
    <property type="entry name" value="C_TYPE_LECTIN_2"/>
    <property type="match status" value="2"/>
</dbReference>
<dbReference type="SUPFAM" id="SSF56436">
    <property type="entry name" value="C-type lectin-like"/>
    <property type="match status" value="2"/>
</dbReference>
<feature type="chain" id="PRO_5037551828" evidence="1">
    <location>
        <begin position="29"/>
        <end position="249"/>
    </location>
</feature>
<dbReference type="AlphaFoldDB" id="A0A914BZQ5"/>
<sequence>MGNIGSIWFGSTTLFVSGQWLWADGSNATYTNWGPNQPVSNNGSYCSSMHLSDGKWYSDDCQIAKSYFCEISQISTNLTCLSNLTCPPLPNLPEKVNGKWQYSEETGKCYLLITTDDSDFLEAQTKCQEFGADGLVTIKSEYENNFVGSLYNNGSGWTWIDGTQPTYYNWYQGTNISQNAIGQLYYGNGVQFNNTWRTYDWNNGCLAYICQKVLLMFFGPASGSGSGAALGAGDGAGPGPGPCLEPVSG</sequence>